<keyword evidence="3" id="KW-0719">Serine esterase</keyword>
<dbReference type="SUPFAM" id="SSF53474">
    <property type="entry name" value="alpha/beta-Hydrolases"/>
    <property type="match status" value="1"/>
</dbReference>
<evidence type="ECO:0000256" key="3">
    <source>
        <dbReference type="ARBA" id="ARBA00022487"/>
    </source>
</evidence>
<proteinExistence type="inferred from homology"/>
<dbReference type="Gene3D" id="3.40.50.1820">
    <property type="entry name" value="alpha/beta hydrolase"/>
    <property type="match status" value="1"/>
</dbReference>
<dbReference type="EMBL" id="UOFN01000001">
    <property type="protein sequence ID" value="VAW72494.1"/>
    <property type="molecule type" value="Genomic_DNA"/>
</dbReference>
<dbReference type="GO" id="GO:0052689">
    <property type="term" value="F:carboxylic ester hydrolase activity"/>
    <property type="evidence" value="ECO:0007669"/>
    <property type="project" value="UniProtKB-KW"/>
</dbReference>
<dbReference type="InterPro" id="IPR029058">
    <property type="entry name" value="AB_hydrolase_fold"/>
</dbReference>
<dbReference type="AlphaFoldDB" id="A0A3B0YUD6"/>
<evidence type="ECO:0000256" key="4">
    <source>
        <dbReference type="ARBA" id="ARBA00022801"/>
    </source>
</evidence>
<dbReference type="EC" id="3.1.2.12" evidence="2"/>
<dbReference type="PANTHER" id="PTHR10061:SF1">
    <property type="entry name" value="S-FORMYLGLUTATHIONE HYDROLASE YEIG"/>
    <property type="match status" value="1"/>
</dbReference>
<dbReference type="GO" id="GO:0005829">
    <property type="term" value="C:cytosol"/>
    <property type="evidence" value="ECO:0007669"/>
    <property type="project" value="TreeGrafter"/>
</dbReference>
<name>A0A3B0YUD6_9ZZZZ</name>
<dbReference type="InterPro" id="IPR000801">
    <property type="entry name" value="Esterase-like"/>
</dbReference>
<dbReference type="Pfam" id="PF00756">
    <property type="entry name" value="Esterase"/>
    <property type="match status" value="1"/>
</dbReference>
<accession>A0A3B0YUD6</accession>
<evidence type="ECO:0000256" key="1">
    <source>
        <dbReference type="ARBA" id="ARBA00005622"/>
    </source>
</evidence>
<evidence type="ECO:0000313" key="6">
    <source>
        <dbReference type="EMBL" id="VAW72494.1"/>
    </source>
</evidence>
<dbReference type="GO" id="GO:0046294">
    <property type="term" value="P:formaldehyde catabolic process"/>
    <property type="evidence" value="ECO:0007669"/>
    <property type="project" value="InterPro"/>
</dbReference>
<evidence type="ECO:0000256" key="5">
    <source>
        <dbReference type="ARBA" id="ARBA00039174"/>
    </source>
</evidence>
<comment type="similarity">
    <text evidence="1">Belongs to the esterase D family.</text>
</comment>
<reference evidence="6" key="1">
    <citation type="submission" date="2018-06" db="EMBL/GenBank/DDBJ databases">
        <authorList>
            <person name="Zhirakovskaya E."/>
        </authorList>
    </citation>
    <scope>NUCLEOTIDE SEQUENCE</scope>
</reference>
<gene>
    <name evidence="6" type="ORF">MNBD_GAMMA15-2455</name>
</gene>
<protein>
    <recommendedName>
        <fullName evidence="5">S-formylglutathione hydrolase YeiG</fullName>
        <ecNumber evidence="2">3.1.2.12</ecNumber>
    </recommendedName>
</protein>
<sequence>MQQIEHVKEFGGWLNRYTHNSESCHCEMTFSVYLPPAADTQKVPAVYFLSGLTCTDDNVRIKAGAQRYAAELGLALIMPDTSPRGESVADAPDRYDLGQGAGFYINASREPWASHYQMYDYVTRELPTLIETELPLIPGLKSISGHSMGGHGALICALKNPDAYRSVSAFAPICHPVQCGWGEGCLSEYLGEDREIWKSWDATELVKAGAKPVPLFIDQGTGDEFLAEQLNPQALLDACQEQGNFPVTLRMQEDYDHSYHFIASFIGEHLAFHAQHLQTSIRE</sequence>
<organism evidence="6">
    <name type="scientific">hydrothermal vent metagenome</name>
    <dbReference type="NCBI Taxonomy" id="652676"/>
    <lineage>
        <taxon>unclassified sequences</taxon>
        <taxon>metagenomes</taxon>
        <taxon>ecological metagenomes</taxon>
    </lineage>
</organism>
<dbReference type="InterPro" id="IPR014186">
    <property type="entry name" value="S-formylglutathione_hydrol"/>
</dbReference>
<dbReference type="NCBIfam" id="TIGR02821">
    <property type="entry name" value="fghA_ester_D"/>
    <property type="match status" value="1"/>
</dbReference>
<dbReference type="FunFam" id="3.40.50.1820:FF:000002">
    <property type="entry name" value="S-formylglutathione hydrolase"/>
    <property type="match status" value="1"/>
</dbReference>
<dbReference type="GO" id="GO:0018738">
    <property type="term" value="F:S-formylglutathione hydrolase activity"/>
    <property type="evidence" value="ECO:0007669"/>
    <property type="project" value="UniProtKB-EC"/>
</dbReference>
<dbReference type="PANTHER" id="PTHR10061">
    <property type="entry name" value="S-FORMYLGLUTATHIONE HYDROLASE"/>
    <property type="match status" value="1"/>
</dbReference>
<keyword evidence="4 6" id="KW-0378">Hydrolase</keyword>
<evidence type="ECO:0000256" key="2">
    <source>
        <dbReference type="ARBA" id="ARBA00012479"/>
    </source>
</evidence>